<feature type="transmembrane region" description="Helical" evidence="5">
    <location>
        <begin position="41"/>
        <end position="63"/>
    </location>
</feature>
<evidence type="ECO:0000256" key="5">
    <source>
        <dbReference type="SAM" id="Phobius"/>
    </source>
</evidence>
<evidence type="ECO:0000313" key="8">
    <source>
        <dbReference type="Proteomes" id="UP001172708"/>
    </source>
</evidence>
<dbReference type="Proteomes" id="UP001172708">
    <property type="component" value="Unassembled WGS sequence"/>
</dbReference>
<feature type="domain" description="DUF202" evidence="6">
    <location>
        <begin position="8"/>
        <end position="70"/>
    </location>
</feature>
<comment type="caution">
    <text evidence="7">The sequence shown here is derived from an EMBL/GenBank/DDBJ whole genome shotgun (WGS) entry which is preliminary data.</text>
</comment>
<keyword evidence="8" id="KW-1185">Reference proteome</keyword>
<evidence type="ECO:0000259" key="6">
    <source>
        <dbReference type="Pfam" id="PF02656"/>
    </source>
</evidence>
<evidence type="ECO:0000313" key="7">
    <source>
        <dbReference type="EMBL" id="MDN4481083.1"/>
    </source>
</evidence>
<keyword evidence="2 5" id="KW-0812">Transmembrane</keyword>
<keyword evidence="3 5" id="KW-1133">Transmembrane helix</keyword>
<dbReference type="EMBL" id="JAUHQA010000001">
    <property type="protein sequence ID" value="MDN4481083.1"/>
    <property type="molecule type" value="Genomic_DNA"/>
</dbReference>
<name>A0ABT8GI17_9MICO</name>
<accession>A0ABT8GI17</accession>
<sequence>MTEHGPFDEGLQAERTLLAWRRTALSFAVASLMGIKVMADAGVAVVVLGLAGVALGGVAYVVASARYRTAHAQLVTYGTAPRPGLALAAMSASVLVLGVACAAYVFAGALP</sequence>
<evidence type="ECO:0000256" key="3">
    <source>
        <dbReference type="ARBA" id="ARBA00022989"/>
    </source>
</evidence>
<feature type="transmembrane region" description="Helical" evidence="5">
    <location>
        <begin position="84"/>
        <end position="107"/>
    </location>
</feature>
<dbReference type="Pfam" id="PF02656">
    <property type="entry name" value="DUF202"/>
    <property type="match status" value="1"/>
</dbReference>
<protein>
    <submittedName>
        <fullName evidence="7">DUF202 domain-containing protein</fullName>
    </submittedName>
</protein>
<evidence type="ECO:0000256" key="4">
    <source>
        <dbReference type="ARBA" id="ARBA00023136"/>
    </source>
</evidence>
<comment type="subcellular location">
    <subcellularLocation>
        <location evidence="1">Endomembrane system</location>
        <topology evidence="1">Multi-pass membrane protein</topology>
    </subcellularLocation>
</comment>
<gene>
    <name evidence="7" type="ORF">QQX02_09135</name>
</gene>
<evidence type="ECO:0000256" key="1">
    <source>
        <dbReference type="ARBA" id="ARBA00004127"/>
    </source>
</evidence>
<organism evidence="7 8">
    <name type="scientific">Demequina muriae</name>
    <dbReference type="NCBI Taxonomy" id="3051664"/>
    <lineage>
        <taxon>Bacteria</taxon>
        <taxon>Bacillati</taxon>
        <taxon>Actinomycetota</taxon>
        <taxon>Actinomycetes</taxon>
        <taxon>Micrococcales</taxon>
        <taxon>Demequinaceae</taxon>
        <taxon>Demequina</taxon>
    </lineage>
</organism>
<evidence type="ECO:0000256" key="2">
    <source>
        <dbReference type="ARBA" id="ARBA00022692"/>
    </source>
</evidence>
<keyword evidence="4 5" id="KW-0472">Membrane</keyword>
<proteinExistence type="predicted"/>
<reference evidence="7" key="1">
    <citation type="submission" date="2023-06" db="EMBL/GenBank/DDBJ databases">
        <title>Egi l300058.</title>
        <authorList>
            <person name="Gao L."/>
            <person name="Fang B.-Z."/>
            <person name="Li W.-J."/>
        </authorList>
    </citation>
    <scope>NUCLEOTIDE SEQUENCE</scope>
    <source>
        <strain evidence="7">EGI L300058</strain>
    </source>
</reference>
<dbReference type="RefSeq" id="WP_301142595.1">
    <property type="nucleotide sequence ID" value="NZ_JAUHQA010000001.1"/>
</dbReference>
<dbReference type="InterPro" id="IPR003807">
    <property type="entry name" value="DUF202"/>
</dbReference>